<feature type="compositionally biased region" description="Low complexity" evidence="1">
    <location>
        <begin position="436"/>
        <end position="455"/>
    </location>
</feature>
<evidence type="ECO:0000256" key="1">
    <source>
        <dbReference type="SAM" id="MobiDB-lite"/>
    </source>
</evidence>
<feature type="compositionally biased region" description="Basic and acidic residues" evidence="1">
    <location>
        <begin position="319"/>
        <end position="328"/>
    </location>
</feature>
<name>A0AAN6GVW6_9BASI</name>
<accession>A0AAN6GVW6</accession>
<evidence type="ECO:0000259" key="2">
    <source>
        <dbReference type="PROSITE" id="PS50888"/>
    </source>
</evidence>
<dbReference type="AlphaFoldDB" id="A0AAN6GVW6"/>
<organism evidence="3 4">
    <name type="scientific">Tilletia horrida</name>
    <dbReference type="NCBI Taxonomy" id="155126"/>
    <lineage>
        <taxon>Eukaryota</taxon>
        <taxon>Fungi</taxon>
        <taxon>Dikarya</taxon>
        <taxon>Basidiomycota</taxon>
        <taxon>Ustilaginomycotina</taxon>
        <taxon>Exobasidiomycetes</taxon>
        <taxon>Tilletiales</taxon>
        <taxon>Tilletiaceae</taxon>
        <taxon>Tilletia</taxon>
    </lineage>
</organism>
<dbReference type="SUPFAM" id="SSF47459">
    <property type="entry name" value="HLH, helix-loop-helix DNA-binding domain"/>
    <property type="match status" value="1"/>
</dbReference>
<feature type="region of interest" description="Disordered" evidence="1">
    <location>
        <begin position="383"/>
        <end position="498"/>
    </location>
</feature>
<feature type="region of interest" description="Disordered" evidence="1">
    <location>
        <begin position="299"/>
        <end position="328"/>
    </location>
</feature>
<keyword evidence="4" id="KW-1185">Reference proteome</keyword>
<dbReference type="InterPro" id="IPR036638">
    <property type="entry name" value="HLH_DNA-bd_sf"/>
</dbReference>
<feature type="region of interest" description="Disordered" evidence="1">
    <location>
        <begin position="86"/>
        <end position="269"/>
    </location>
</feature>
<gene>
    <name evidence="3" type="ORF">OC846_001513</name>
</gene>
<proteinExistence type="predicted"/>
<feature type="domain" description="BHLH" evidence="2">
    <location>
        <begin position="258"/>
        <end position="361"/>
    </location>
</feature>
<dbReference type="Pfam" id="PF00010">
    <property type="entry name" value="HLH"/>
    <property type="match status" value="1"/>
</dbReference>
<dbReference type="GO" id="GO:0046983">
    <property type="term" value="F:protein dimerization activity"/>
    <property type="evidence" value="ECO:0007669"/>
    <property type="project" value="InterPro"/>
</dbReference>
<comment type="caution">
    <text evidence="3">The sequence shown here is derived from an EMBL/GenBank/DDBJ whole genome shotgun (WGS) entry which is preliminary data.</text>
</comment>
<feature type="compositionally biased region" description="Basic residues" evidence="1">
    <location>
        <begin position="248"/>
        <end position="269"/>
    </location>
</feature>
<dbReference type="PROSITE" id="PS50888">
    <property type="entry name" value="BHLH"/>
    <property type="match status" value="1"/>
</dbReference>
<feature type="compositionally biased region" description="Basic and acidic residues" evidence="1">
    <location>
        <begin position="208"/>
        <end position="236"/>
    </location>
</feature>
<dbReference type="InterPro" id="IPR011598">
    <property type="entry name" value="bHLH_dom"/>
</dbReference>
<reference evidence="3" key="1">
    <citation type="journal article" date="2023" name="PhytoFront">
        <title>Draft Genome Resources of Seven Strains of Tilletia horrida, Causal Agent of Kernel Smut of Rice.</title>
        <authorList>
            <person name="Khanal S."/>
            <person name="Antony Babu S."/>
            <person name="Zhou X.G."/>
        </authorList>
    </citation>
    <scope>NUCLEOTIDE SEQUENCE</scope>
    <source>
        <strain evidence="3">TX6</strain>
    </source>
</reference>
<dbReference type="Gene3D" id="4.10.280.10">
    <property type="entry name" value="Helix-loop-helix DNA-binding domain"/>
    <property type="match status" value="1"/>
</dbReference>
<feature type="compositionally biased region" description="Basic residues" evidence="1">
    <location>
        <begin position="420"/>
        <end position="433"/>
    </location>
</feature>
<evidence type="ECO:0000313" key="4">
    <source>
        <dbReference type="Proteomes" id="UP001176517"/>
    </source>
</evidence>
<feature type="compositionally biased region" description="Acidic residues" evidence="1">
    <location>
        <begin position="171"/>
        <end position="196"/>
    </location>
</feature>
<protein>
    <recommendedName>
        <fullName evidence="2">BHLH domain-containing protein</fullName>
    </recommendedName>
</protein>
<feature type="compositionally biased region" description="Low complexity" evidence="1">
    <location>
        <begin position="90"/>
        <end position="102"/>
    </location>
</feature>
<dbReference type="Proteomes" id="UP001176517">
    <property type="component" value="Unassembled WGS sequence"/>
</dbReference>
<feature type="compositionally biased region" description="Acidic residues" evidence="1">
    <location>
        <begin position="398"/>
        <end position="407"/>
    </location>
</feature>
<sequence>MATAPTTSLPQSSLRVHTHPLHVQASTTARPTGRSFEQSSIWTLVDRSHVNKDVILPPLRGIQLLVDAASAASSVPLHPLADSAARADSLPRPSARVSPSSATLPAIRVEVERPPLRRHHRRAAAPPPGTLGERCQSPTPVSRHGSRHLSAASLVTNGVSERSPKELETISQDEDEYDEVEDDEDEDDDDDDEDEFVPPPPPSGTVRVKNDRKPAPHELIEDSHGASSDSKKRTGSRDAIAGTSSTSPKKKCPCRPRSRKTSHSVIERRRRQKINERLIHLQCSVPACREEAELLLRSRHGKGGASQSQTRGGPRSKSRGKDVAEQGSDQFEHLIRDKLTTGLVVEKLCVISHAVDYLAELEMRLTTFREAFARAGLEEPAFQLPPGGVACSSHNHEDELDDDEEDGGPQPDPESEPTCKHGKTLAPRTKRKRQDSSSSSSSATSESGSVPSASAPQLESGQGESGSVRAQDVQASGSAKKRRRHWGRGDGPLVDDLP</sequence>
<evidence type="ECO:0000313" key="3">
    <source>
        <dbReference type="EMBL" id="KAK0555961.1"/>
    </source>
</evidence>
<dbReference type="EMBL" id="JAPDMZ010000022">
    <property type="protein sequence ID" value="KAK0555961.1"/>
    <property type="molecule type" value="Genomic_DNA"/>
</dbReference>